<dbReference type="InterPro" id="IPR046960">
    <property type="entry name" value="PPR_At4g14850-like_plant"/>
</dbReference>
<proteinExistence type="predicted"/>
<sequence>MLGALLNGCITINHGNLELAETVAKKLVELRPQNDGRYMGLANVYATNIMAWSTREAKEKKGVKKIAVNSIIIELNGNTTDSKLMTKHIFDSEEIYSALHLDGSQC</sequence>
<accession>A0A8S9NB73</accession>
<evidence type="ECO:0000313" key="2">
    <source>
        <dbReference type="Proteomes" id="UP000712600"/>
    </source>
</evidence>
<gene>
    <name evidence="1" type="ORF">F2Q69_00045240</name>
</gene>
<dbReference type="AlphaFoldDB" id="A0A8S9NB73"/>
<dbReference type="InterPro" id="IPR046848">
    <property type="entry name" value="E_motif"/>
</dbReference>
<dbReference type="Pfam" id="PF20431">
    <property type="entry name" value="E_motif"/>
    <property type="match status" value="1"/>
</dbReference>
<reference evidence="1" key="1">
    <citation type="submission" date="2019-12" db="EMBL/GenBank/DDBJ databases">
        <title>Genome sequencing and annotation of Brassica cretica.</title>
        <authorList>
            <person name="Studholme D.J."/>
            <person name="Sarris P."/>
        </authorList>
    </citation>
    <scope>NUCLEOTIDE SEQUENCE</scope>
    <source>
        <strain evidence="1">PFS-109/04</strain>
        <tissue evidence="1">Leaf</tissue>
    </source>
</reference>
<dbReference type="PANTHER" id="PTHR47926:SF483">
    <property type="entry name" value="TETRATRICOPEPTIDE-LIKE HELICAL DOMAIN SUPERFAMILY"/>
    <property type="match status" value="1"/>
</dbReference>
<dbReference type="EMBL" id="QGKX02001621">
    <property type="protein sequence ID" value="KAF3499316.1"/>
    <property type="molecule type" value="Genomic_DNA"/>
</dbReference>
<dbReference type="GO" id="GO:0003723">
    <property type="term" value="F:RNA binding"/>
    <property type="evidence" value="ECO:0007669"/>
    <property type="project" value="InterPro"/>
</dbReference>
<organism evidence="1 2">
    <name type="scientific">Brassica cretica</name>
    <name type="common">Mustard</name>
    <dbReference type="NCBI Taxonomy" id="69181"/>
    <lineage>
        <taxon>Eukaryota</taxon>
        <taxon>Viridiplantae</taxon>
        <taxon>Streptophyta</taxon>
        <taxon>Embryophyta</taxon>
        <taxon>Tracheophyta</taxon>
        <taxon>Spermatophyta</taxon>
        <taxon>Magnoliopsida</taxon>
        <taxon>eudicotyledons</taxon>
        <taxon>Gunneridae</taxon>
        <taxon>Pentapetalae</taxon>
        <taxon>rosids</taxon>
        <taxon>malvids</taxon>
        <taxon>Brassicales</taxon>
        <taxon>Brassicaceae</taxon>
        <taxon>Brassiceae</taxon>
        <taxon>Brassica</taxon>
    </lineage>
</organism>
<comment type="caution">
    <text evidence="1">The sequence shown here is derived from an EMBL/GenBank/DDBJ whole genome shotgun (WGS) entry which is preliminary data.</text>
</comment>
<dbReference type="PANTHER" id="PTHR47926">
    <property type="entry name" value="PENTATRICOPEPTIDE REPEAT-CONTAINING PROTEIN"/>
    <property type="match status" value="1"/>
</dbReference>
<dbReference type="Proteomes" id="UP000712600">
    <property type="component" value="Unassembled WGS sequence"/>
</dbReference>
<protein>
    <submittedName>
        <fullName evidence="1">Uncharacterized protein</fullName>
    </submittedName>
</protein>
<evidence type="ECO:0000313" key="1">
    <source>
        <dbReference type="EMBL" id="KAF3499316.1"/>
    </source>
</evidence>
<dbReference type="GO" id="GO:0009451">
    <property type="term" value="P:RNA modification"/>
    <property type="evidence" value="ECO:0007669"/>
    <property type="project" value="InterPro"/>
</dbReference>
<name>A0A8S9NB73_BRACR</name>